<organism evidence="1 2">
    <name type="scientific">Prauserella endophytica</name>
    <dbReference type="NCBI Taxonomy" id="1592324"/>
    <lineage>
        <taxon>Bacteria</taxon>
        <taxon>Bacillati</taxon>
        <taxon>Actinomycetota</taxon>
        <taxon>Actinomycetes</taxon>
        <taxon>Pseudonocardiales</taxon>
        <taxon>Pseudonocardiaceae</taxon>
        <taxon>Prauserella</taxon>
        <taxon>Prauserella coralliicola group</taxon>
    </lineage>
</organism>
<dbReference type="EMBL" id="SWMS01000038">
    <property type="protein sequence ID" value="TKG60364.1"/>
    <property type="molecule type" value="Genomic_DNA"/>
</dbReference>
<dbReference type="RefSeq" id="WP_116051966.1">
    <property type="nucleotide sequence ID" value="NZ_SWMS01000038.1"/>
</dbReference>
<evidence type="ECO:0000313" key="1">
    <source>
        <dbReference type="EMBL" id="TKG60364.1"/>
    </source>
</evidence>
<gene>
    <name evidence="1" type="ORF">FCN18_35585</name>
</gene>
<name>A0ABY2RTV0_9PSEU</name>
<dbReference type="Proteomes" id="UP000309992">
    <property type="component" value="Unassembled WGS sequence"/>
</dbReference>
<keyword evidence="2" id="KW-1185">Reference proteome</keyword>
<evidence type="ECO:0000313" key="2">
    <source>
        <dbReference type="Proteomes" id="UP000309992"/>
    </source>
</evidence>
<protein>
    <submittedName>
        <fullName evidence="1">Uncharacterized protein</fullName>
    </submittedName>
</protein>
<reference evidence="1 2" key="1">
    <citation type="journal article" date="2015" name="Antonie Van Leeuwenhoek">
        <title>Prauserella endophytica sp. nov., an endophytic actinobacterium isolated from Tamarix taklamakanensis.</title>
        <authorList>
            <person name="Liu J.M."/>
            <person name="Habden X."/>
            <person name="Guo L."/>
            <person name="Tuo L."/>
            <person name="Jiang Z.K."/>
            <person name="Liu S.W."/>
            <person name="Liu X.F."/>
            <person name="Chen L."/>
            <person name="Li R.F."/>
            <person name="Zhang Y.Q."/>
            <person name="Sun C.H."/>
        </authorList>
    </citation>
    <scope>NUCLEOTIDE SEQUENCE [LARGE SCALE GENOMIC DNA]</scope>
    <source>
        <strain evidence="1 2">CGMCC 4.7182</strain>
    </source>
</reference>
<sequence>MTTTPTDAPASLTARAITVARRHRDTAPHEFADRHTFRLRWDRRAITAANIATALDVGVDAVLVRDDPDRHHGIATGTTPGDLIEVTREDGRCWYFIQDLTGFDPLWGWLLLGPCPFCGATAVPIARVTSLADLGAHLDPDSDHDSNDTAPDPFHGDPGHHQYCFYAPNCGARESHLHESSGGL</sequence>
<accession>A0ABY2RTV0</accession>
<comment type="caution">
    <text evidence="1">The sequence shown here is derived from an EMBL/GenBank/DDBJ whole genome shotgun (WGS) entry which is preliminary data.</text>
</comment>
<proteinExistence type="predicted"/>